<accession>A0A822ZQX6</accession>
<name>A0A822ZQX6_NELNU</name>
<evidence type="ECO:0000313" key="2">
    <source>
        <dbReference type="Proteomes" id="UP000607653"/>
    </source>
</evidence>
<protein>
    <submittedName>
        <fullName evidence="1">Uncharacterized protein</fullName>
    </submittedName>
</protein>
<evidence type="ECO:0000313" key="1">
    <source>
        <dbReference type="EMBL" id="DAD44218.1"/>
    </source>
</evidence>
<dbReference type="AlphaFoldDB" id="A0A822ZQX6"/>
<keyword evidence="2" id="KW-1185">Reference proteome</keyword>
<sequence length="57" mass="6336">MPPPLLDPLTKGKQEISFGYPPNVSVCNKDVLKLKDLHSRSLWIVRIGIVGDSHIVI</sequence>
<dbReference type="EMBL" id="DUZY01000007">
    <property type="protein sequence ID" value="DAD44218.1"/>
    <property type="molecule type" value="Genomic_DNA"/>
</dbReference>
<reference evidence="1 2" key="1">
    <citation type="journal article" date="2020" name="Mol. Biol. Evol.">
        <title>Distinct Expression and Methylation Patterns for Genes with Different Fates following a Single Whole-Genome Duplication in Flowering Plants.</title>
        <authorList>
            <person name="Shi T."/>
            <person name="Rahmani R.S."/>
            <person name="Gugger P.F."/>
            <person name="Wang M."/>
            <person name="Li H."/>
            <person name="Zhang Y."/>
            <person name="Li Z."/>
            <person name="Wang Q."/>
            <person name="Van de Peer Y."/>
            <person name="Marchal K."/>
            <person name="Chen J."/>
        </authorList>
    </citation>
    <scope>NUCLEOTIDE SEQUENCE [LARGE SCALE GENOMIC DNA]</scope>
    <source>
        <tissue evidence="1">Leaf</tissue>
    </source>
</reference>
<comment type="caution">
    <text evidence="1">The sequence shown here is derived from an EMBL/GenBank/DDBJ whole genome shotgun (WGS) entry which is preliminary data.</text>
</comment>
<organism evidence="1 2">
    <name type="scientific">Nelumbo nucifera</name>
    <name type="common">Sacred lotus</name>
    <dbReference type="NCBI Taxonomy" id="4432"/>
    <lineage>
        <taxon>Eukaryota</taxon>
        <taxon>Viridiplantae</taxon>
        <taxon>Streptophyta</taxon>
        <taxon>Embryophyta</taxon>
        <taxon>Tracheophyta</taxon>
        <taxon>Spermatophyta</taxon>
        <taxon>Magnoliopsida</taxon>
        <taxon>Proteales</taxon>
        <taxon>Nelumbonaceae</taxon>
        <taxon>Nelumbo</taxon>
    </lineage>
</organism>
<proteinExistence type="predicted"/>
<dbReference type="Proteomes" id="UP000607653">
    <property type="component" value="Unassembled WGS sequence"/>
</dbReference>
<gene>
    <name evidence="1" type="ORF">HUJ06_002448</name>
</gene>